<accession>A0A0F4XVT7</accession>
<dbReference type="GO" id="GO:0005506">
    <property type="term" value="F:iron ion binding"/>
    <property type="evidence" value="ECO:0007669"/>
    <property type="project" value="InterPro"/>
</dbReference>
<evidence type="ECO:0000259" key="7">
    <source>
        <dbReference type="PROSITE" id="PS51296"/>
    </source>
</evidence>
<dbReference type="PANTHER" id="PTHR43756:SF5">
    <property type="entry name" value="CHOLINE MONOOXYGENASE, CHLOROPLASTIC"/>
    <property type="match status" value="1"/>
</dbReference>
<dbReference type="PRINTS" id="PR00090">
    <property type="entry name" value="RNGDIOXGNASE"/>
</dbReference>
<dbReference type="CDD" id="cd08882">
    <property type="entry name" value="RHO_alpha_C_MupW-like"/>
    <property type="match status" value="1"/>
</dbReference>
<keyword evidence="4" id="KW-0560">Oxidoreductase</keyword>
<sequence length="474" mass="52756">MSDVDLPLTKGFSSKASPLVADLLRADSKTLPPALQAVGNHEPKTRPIPMSRYYDPAFAELEKERLWKKTWQFACREEDIPELGDRIPYDVGNLSFLIIRSGANEFKAFYNSCLHRGTRLCNGQGGGEHIRCPFHGWEWNTNGSLHKIPSDWDFPHVIAKSQEFSLPEAKLSTWGGFIFINPDLEAAPLEPVLGVLPEHFRSWEPENHFTFAHISKRIHANWKLTLEAFLEAYHVIETHSDSMPFTGDATTQYDIWDDGVSHVSRLITPLGVPSPHLGDEASGEAALQGVAMVMAIAAGSGVEPARIDSVELGRSQVAEWRRQTMGTALGRDFSKLSDSELVDTIQYFMFPNFCPWYGEGLPLVYQFLPYGDDPNESVMNIRLLAPVPGVDVPRPPSAPIIELGPEDDFSTNVSQIGVLSRIFDQDMLNLPIVQKGVKSASSSHAYSTLGRYQESRIAHFNEVLTRVLGIVEGK</sequence>
<evidence type="ECO:0000256" key="1">
    <source>
        <dbReference type="ARBA" id="ARBA00001962"/>
    </source>
</evidence>
<evidence type="ECO:0000256" key="4">
    <source>
        <dbReference type="ARBA" id="ARBA00023002"/>
    </source>
</evidence>
<comment type="caution">
    <text evidence="8">The sequence shown here is derived from an EMBL/GenBank/DDBJ whole genome shotgun (WGS) entry which is preliminary data.</text>
</comment>
<dbReference type="PANTHER" id="PTHR43756">
    <property type="entry name" value="CHOLINE MONOOXYGENASE, CHLOROPLASTIC"/>
    <property type="match status" value="1"/>
</dbReference>
<dbReference type="Proteomes" id="UP000033662">
    <property type="component" value="Unassembled WGS sequence"/>
</dbReference>
<evidence type="ECO:0000313" key="8">
    <source>
        <dbReference type="EMBL" id="KKA09997.1"/>
    </source>
</evidence>
<dbReference type="InterPro" id="IPR015879">
    <property type="entry name" value="Ring_hydroxy_dOase_asu_C_dom"/>
</dbReference>
<evidence type="ECO:0000313" key="9">
    <source>
        <dbReference type="Proteomes" id="UP000033662"/>
    </source>
</evidence>
<gene>
    <name evidence="8" type="ORF">VP02_01235</name>
</gene>
<keyword evidence="6" id="KW-0411">Iron-sulfur</keyword>
<dbReference type="InterPro" id="IPR017941">
    <property type="entry name" value="Rieske_2Fe-2S"/>
</dbReference>
<dbReference type="Pfam" id="PF00355">
    <property type="entry name" value="Rieske"/>
    <property type="match status" value="1"/>
</dbReference>
<evidence type="ECO:0000256" key="3">
    <source>
        <dbReference type="ARBA" id="ARBA00022723"/>
    </source>
</evidence>
<dbReference type="Pfam" id="PF00848">
    <property type="entry name" value="Ring_hydroxyl_A"/>
    <property type="match status" value="1"/>
</dbReference>
<feature type="domain" description="Rieske" evidence="7">
    <location>
        <begin position="71"/>
        <end position="180"/>
    </location>
</feature>
<dbReference type="SUPFAM" id="SSF55961">
    <property type="entry name" value="Bet v1-like"/>
    <property type="match status" value="1"/>
</dbReference>
<proteinExistence type="predicted"/>
<keyword evidence="5" id="KW-0408">Iron</keyword>
<evidence type="ECO:0000256" key="6">
    <source>
        <dbReference type="ARBA" id="ARBA00023014"/>
    </source>
</evidence>
<dbReference type="EMBL" id="JZXC01000001">
    <property type="protein sequence ID" value="KKA09997.1"/>
    <property type="molecule type" value="Genomic_DNA"/>
</dbReference>
<dbReference type="Gene3D" id="3.90.380.10">
    <property type="entry name" value="Naphthalene 1,2-dioxygenase Alpha Subunit, Chain A, domain 1"/>
    <property type="match status" value="1"/>
</dbReference>
<dbReference type="InterPro" id="IPR001663">
    <property type="entry name" value="Rng_hydr_dOase-A"/>
</dbReference>
<dbReference type="GO" id="GO:0051537">
    <property type="term" value="F:2 iron, 2 sulfur cluster binding"/>
    <property type="evidence" value="ECO:0007669"/>
    <property type="project" value="UniProtKB-KW"/>
</dbReference>
<protein>
    <recommendedName>
        <fullName evidence="7">Rieske domain-containing protein</fullName>
    </recommendedName>
</protein>
<dbReference type="SUPFAM" id="SSF50022">
    <property type="entry name" value="ISP domain"/>
    <property type="match status" value="1"/>
</dbReference>
<evidence type="ECO:0000256" key="5">
    <source>
        <dbReference type="ARBA" id="ARBA00023004"/>
    </source>
</evidence>
<name>A0A0F4XVT7_9PSED</name>
<dbReference type="AlphaFoldDB" id="A0A0F4XVT7"/>
<dbReference type="GO" id="GO:0016491">
    <property type="term" value="F:oxidoreductase activity"/>
    <property type="evidence" value="ECO:0007669"/>
    <property type="project" value="UniProtKB-KW"/>
</dbReference>
<dbReference type="Gene3D" id="2.102.10.10">
    <property type="entry name" value="Rieske [2Fe-2S] iron-sulphur domain"/>
    <property type="match status" value="1"/>
</dbReference>
<reference evidence="8 9" key="1">
    <citation type="submission" date="2015-03" db="EMBL/GenBank/DDBJ databases">
        <title>Pseudomonas fluorescens 1855-344 Genome sequencing and assembly.</title>
        <authorList>
            <person name="Eng W.W.H."/>
            <person name="Gan H.M."/>
            <person name="Savka M.A."/>
        </authorList>
    </citation>
    <scope>NUCLEOTIDE SEQUENCE [LARGE SCALE GENOMIC DNA]</scope>
    <source>
        <strain evidence="8 9">1855-344</strain>
    </source>
</reference>
<dbReference type="InterPro" id="IPR036922">
    <property type="entry name" value="Rieske_2Fe-2S_sf"/>
</dbReference>
<dbReference type="PATRIC" id="fig|132476.4.peg.272"/>
<evidence type="ECO:0000256" key="2">
    <source>
        <dbReference type="ARBA" id="ARBA00022714"/>
    </source>
</evidence>
<dbReference type="OrthoDB" id="9769355at2"/>
<dbReference type="PROSITE" id="PS51296">
    <property type="entry name" value="RIESKE"/>
    <property type="match status" value="1"/>
</dbReference>
<organism evidence="8 9">
    <name type="scientific">Pseudomonas kilonensis</name>
    <dbReference type="NCBI Taxonomy" id="132476"/>
    <lineage>
        <taxon>Bacteria</taxon>
        <taxon>Pseudomonadati</taxon>
        <taxon>Pseudomonadota</taxon>
        <taxon>Gammaproteobacteria</taxon>
        <taxon>Pseudomonadales</taxon>
        <taxon>Pseudomonadaceae</taxon>
        <taxon>Pseudomonas</taxon>
    </lineage>
</organism>
<comment type="cofactor">
    <cofactor evidence="1">
        <name>Fe cation</name>
        <dbReference type="ChEBI" id="CHEBI:24875"/>
    </cofactor>
</comment>
<dbReference type="CDD" id="cd03469">
    <property type="entry name" value="Rieske_RO_Alpha_N"/>
    <property type="match status" value="1"/>
</dbReference>
<keyword evidence="2" id="KW-0001">2Fe-2S</keyword>
<keyword evidence="3" id="KW-0479">Metal-binding</keyword>